<dbReference type="EMBL" id="NCKW01020141">
    <property type="protein sequence ID" value="POM58851.1"/>
    <property type="molecule type" value="Genomic_DNA"/>
</dbReference>
<proteinExistence type="predicted"/>
<dbReference type="OrthoDB" id="122830at2759"/>
<name>A0A2P4WZX6_9STRA</name>
<gene>
    <name evidence="1" type="ORF">PHPALM_36450</name>
</gene>
<accession>A0A2P4WZX6</accession>
<organism evidence="1 2">
    <name type="scientific">Phytophthora palmivora</name>
    <dbReference type="NCBI Taxonomy" id="4796"/>
    <lineage>
        <taxon>Eukaryota</taxon>
        <taxon>Sar</taxon>
        <taxon>Stramenopiles</taxon>
        <taxon>Oomycota</taxon>
        <taxon>Peronosporomycetes</taxon>
        <taxon>Peronosporales</taxon>
        <taxon>Peronosporaceae</taxon>
        <taxon>Phytophthora</taxon>
    </lineage>
</organism>
<comment type="caution">
    <text evidence="1">The sequence shown here is derived from an EMBL/GenBank/DDBJ whole genome shotgun (WGS) entry which is preliminary data.</text>
</comment>
<protein>
    <submittedName>
        <fullName evidence="1">Gb1-cadherin</fullName>
    </submittedName>
</protein>
<evidence type="ECO:0000313" key="1">
    <source>
        <dbReference type="EMBL" id="POM58851.1"/>
    </source>
</evidence>
<sequence length="348" mass="38676">MFTPTKTRALIRAAAARLVEFRAKGSAGQHGALHAGNSGGRVEEISGFSDRIEKSSRASANAGEQKRKARGNVTIRQVVRVQKAEMKFLLETLMDGGYLTLQPTLTSQETFVTEVDDERGTVYLSDVVYAPEAEHGLFSPGLAAEQGFDFEYDHDTLDFRVTYEVELLLRFSVRGHVGIFVTHLQSKGLEGPFRFTCALVGDSGTSAQFNEGHGRQESGEGADINEAGRARTLGRLSLREAKEDAALQRELKAPNQAAYVDVLILSQGSGTRFESVQVIRDGYVRFVTVHVLTSKSSKVINLQIMKYIRWAERQTGRIKDGAERVKYRFRLVWTDKGGEFMNCAMKKR</sequence>
<dbReference type="Proteomes" id="UP000237271">
    <property type="component" value="Unassembled WGS sequence"/>
</dbReference>
<reference evidence="1 2" key="1">
    <citation type="journal article" date="2017" name="Genome Biol. Evol.">
        <title>Phytophthora megakarya and P. palmivora, closely related causal agents of cacao black pod rot, underwent increases in genome sizes and gene numbers by different mechanisms.</title>
        <authorList>
            <person name="Ali S.S."/>
            <person name="Shao J."/>
            <person name="Lary D.J."/>
            <person name="Kronmiller B."/>
            <person name="Shen D."/>
            <person name="Strem M.D."/>
            <person name="Amoako-Attah I."/>
            <person name="Akrofi A.Y."/>
            <person name="Begoude B.A."/>
            <person name="Ten Hoopen G.M."/>
            <person name="Coulibaly K."/>
            <person name="Kebe B.I."/>
            <person name="Melnick R.L."/>
            <person name="Guiltinan M.J."/>
            <person name="Tyler B.M."/>
            <person name="Meinhardt L.W."/>
            <person name="Bailey B.A."/>
        </authorList>
    </citation>
    <scope>NUCLEOTIDE SEQUENCE [LARGE SCALE GENOMIC DNA]</scope>
    <source>
        <strain evidence="2">sbr112.9</strain>
    </source>
</reference>
<keyword evidence="2" id="KW-1185">Reference proteome</keyword>
<dbReference type="AlphaFoldDB" id="A0A2P4WZX6"/>
<evidence type="ECO:0000313" key="2">
    <source>
        <dbReference type="Proteomes" id="UP000237271"/>
    </source>
</evidence>